<evidence type="ECO:0000256" key="1">
    <source>
        <dbReference type="SAM" id="MobiDB-lite"/>
    </source>
</evidence>
<sequence>MSDSESGSGSAPGRREVAYRLFAVEFDDSERSYSESNEERAPNYVVTPTGARVNRLFAIGVLTEVDDVNPEMVRGRLVDPTGAFVTYAGQYQPDALAVLERADPPAFFSLSGKARTYEPDDGDRIYSSVRPETVSEVDAETRDRWVVTAAERTLERIGVMAAAIESGLVGDQLRAALAEAGVDDRLADGVALAVDYYGTTPAYLADLRRVALEAVAVVAGEREAVSELELAPGEGTGDAGELATVDLAGAPTPESAAAAAGVGDDGSDAADAGAEPDAGVEPEPEPDPDPTSETEPGPETGVGTDAEPEATAETAADPGPPADADTTAEPASMSDAAADSEPTTPSEPGSEPTPETGSDPGAESSLGAGTDAADPLDGPTPDPEPVGDDALSDPEDVDPGEFELDESERQAVEEEYGTEFSTADEVEPADIEPEGAGTAPDAEPDTGTDATGTDATGVDGEPGEPHTAETPASESAGGDTPEAEAAGDAEPDTPADAEPVDLDEAVVATMGDLDDGEGVDRDELVSAVADARGVAPADVEDAIQDALMSGRCYEPSDDTLKRI</sequence>
<feature type="compositionally biased region" description="Acidic residues" evidence="1">
    <location>
        <begin position="481"/>
        <end position="504"/>
    </location>
</feature>
<organism evidence="2 3">
    <name type="scientific">Natronomonas moolapensis (strain DSM 18674 / CECT 7526 / JCM 14361 / 8.8.11)</name>
    <dbReference type="NCBI Taxonomy" id="268739"/>
    <lineage>
        <taxon>Archaea</taxon>
        <taxon>Methanobacteriati</taxon>
        <taxon>Methanobacteriota</taxon>
        <taxon>Stenosarchaea group</taxon>
        <taxon>Halobacteria</taxon>
        <taxon>Halobacteriales</taxon>
        <taxon>Natronomonadaceae</taxon>
        <taxon>Natronomonas</taxon>
    </lineage>
</organism>
<feature type="compositionally biased region" description="Acidic residues" evidence="1">
    <location>
        <begin position="385"/>
        <end position="406"/>
    </location>
</feature>
<reference evidence="2 3" key="1">
    <citation type="journal article" date="2013" name="Genome Announc.">
        <title>Genome of the haloarchaeon Natronomonas moolapensis, a neutrophilic member of a previously haloalkaliphilic genus.</title>
        <authorList>
            <person name="Dyall-Smith M.L."/>
            <person name="Pfeiffer F."/>
            <person name="Oberwinkler T."/>
            <person name="Klee K."/>
            <person name="Rampp M."/>
            <person name="Palm P."/>
            <person name="Gross K."/>
            <person name="Schuster S.C."/>
            <person name="Oesterhelt D."/>
        </authorList>
    </citation>
    <scope>NUCLEOTIDE SEQUENCE [LARGE SCALE GENOMIC DNA]</scope>
    <source>
        <strain evidence="3">DSM 18674 / JCM 14361 / 8.8.11</strain>
    </source>
</reference>
<proteinExistence type="predicted"/>
<feature type="compositionally biased region" description="Low complexity" evidence="1">
    <location>
        <begin position="340"/>
        <end position="358"/>
    </location>
</feature>
<feature type="region of interest" description="Disordered" evidence="1">
    <location>
        <begin position="253"/>
        <end position="521"/>
    </location>
</feature>
<dbReference type="GeneID" id="14653085"/>
<dbReference type="EMBL" id="HF582854">
    <property type="protein sequence ID" value="CCQ37329.1"/>
    <property type="molecule type" value="Genomic_DNA"/>
</dbReference>
<dbReference type="AlphaFoldDB" id="M1XSH9"/>
<dbReference type="RefSeq" id="WP_015410074.1">
    <property type="nucleotide sequence ID" value="NC_020388.1"/>
</dbReference>
<accession>M1XSH9</accession>
<keyword evidence="3" id="KW-1185">Reference proteome</keyword>
<feature type="compositionally biased region" description="Acidic residues" evidence="1">
    <location>
        <begin position="413"/>
        <end position="433"/>
    </location>
</feature>
<name>M1XSH9_NATM8</name>
<dbReference type="STRING" id="268739.Nmlp_3192"/>
<dbReference type="eggNOG" id="arCOG02258">
    <property type="taxonomic scope" value="Archaea"/>
</dbReference>
<evidence type="ECO:0000313" key="2">
    <source>
        <dbReference type="EMBL" id="CCQ37329.1"/>
    </source>
</evidence>
<gene>
    <name evidence="2" type="primary">rpap1</name>
    <name evidence="2" type="ordered locus">Nmlp_3192</name>
</gene>
<feature type="compositionally biased region" description="Low complexity" evidence="1">
    <location>
        <begin position="438"/>
        <end position="459"/>
    </location>
</feature>
<dbReference type="Proteomes" id="UP000011867">
    <property type="component" value="Chromosome"/>
</dbReference>
<feature type="compositionally biased region" description="Low complexity" evidence="1">
    <location>
        <begin position="253"/>
        <end position="262"/>
    </location>
</feature>
<feature type="compositionally biased region" description="Low complexity" evidence="1">
    <location>
        <begin position="293"/>
        <end position="331"/>
    </location>
</feature>
<feature type="compositionally biased region" description="Acidic residues" evidence="1">
    <location>
        <begin position="278"/>
        <end position="292"/>
    </location>
</feature>
<evidence type="ECO:0000313" key="3">
    <source>
        <dbReference type="Proteomes" id="UP000011867"/>
    </source>
</evidence>
<dbReference type="KEGG" id="nmo:Nmlp_3192"/>
<protein>
    <submittedName>
        <fullName evidence="2">Rpa-associated protein</fullName>
    </submittedName>
</protein>
<dbReference type="OrthoDB" id="214631at2157"/>
<dbReference type="HOGENOM" id="CLU_489691_0_0_2"/>